<feature type="binding site" evidence="5">
    <location>
        <position position="31"/>
    </location>
    <ligand>
        <name>ATP</name>
        <dbReference type="ChEBI" id="CHEBI:30616"/>
    </ligand>
</feature>
<dbReference type="AlphaFoldDB" id="A0AAD2EFI9"/>
<accession>A0AAD2EFI9</accession>
<dbReference type="SMART" id="SM00220">
    <property type="entry name" value="S_TKc"/>
    <property type="match status" value="1"/>
</dbReference>
<dbReference type="PANTHER" id="PTHR48011:SF4">
    <property type="entry name" value="MITOGEN-ACTIVATED PROTEIN KINASE KINASE KINASE 19"/>
    <property type="match status" value="1"/>
</dbReference>
<evidence type="ECO:0000259" key="6">
    <source>
        <dbReference type="SMART" id="SM00220"/>
    </source>
</evidence>
<dbReference type="GO" id="GO:0005524">
    <property type="term" value="F:ATP binding"/>
    <property type="evidence" value="ECO:0007669"/>
    <property type="project" value="UniProtKB-UniRule"/>
</dbReference>
<dbReference type="Gene3D" id="1.10.510.10">
    <property type="entry name" value="Transferase(Phosphotransferase) domain 1"/>
    <property type="match status" value="1"/>
</dbReference>
<keyword evidence="1" id="KW-0808">Transferase</keyword>
<dbReference type="InterPro" id="IPR011009">
    <property type="entry name" value="Kinase-like_dom_sf"/>
</dbReference>
<dbReference type="InterPro" id="IPR017441">
    <property type="entry name" value="Protein_kinase_ATP_BS"/>
</dbReference>
<keyword evidence="2 5" id="KW-0547">Nucleotide-binding</keyword>
<organism evidence="7 8">
    <name type="scientific">Fraxinus pennsylvanica</name>
    <dbReference type="NCBI Taxonomy" id="56036"/>
    <lineage>
        <taxon>Eukaryota</taxon>
        <taxon>Viridiplantae</taxon>
        <taxon>Streptophyta</taxon>
        <taxon>Embryophyta</taxon>
        <taxon>Tracheophyta</taxon>
        <taxon>Spermatophyta</taxon>
        <taxon>Magnoliopsida</taxon>
        <taxon>eudicotyledons</taxon>
        <taxon>Gunneridae</taxon>
        <taxon>Pentapetalae</taxon>
        <taxon>asterids</taxon>
        <taxon>lamiids</taxon>
        <taxon>Lamiales</taxon>
        <taxon>Oleaceae</taxon>
        <taxon>Oleeae</taxon>
        <taxon>Fraxinus</taxon>
    </lineage>
</organism>
<evidence type="ECO:0000256" key="5">
    <source>
        <dbReference type="PROSITE-ProRule" id="PRU10141"/>
    </source>
</evidence>
<gene>
    <name evidence="7" type="ORF">FPE_LOCUS35018</name>
</gene>
<reference evidence="7" key="1">
    <citation type="submission" date="2023-05" db="EMBL/GenBank/DDBJ databases">
        <authorList>
            <person name="Huff M."/>
        </authorList>
    </citation>
    <scope>NUCLEOTIDE SEQUENCE</scope>
</reference>
<keyword evidence="3" id="KW-0418">Kinase</keyword>
<evidence type="ECO:0000313" key="7">
    <source>
        <dbReference type="EMBL" id="CAI9787588.1"/>
    </source>
</evidence>
<evidence type="ECO:0000313" key="8">
    <source>
        <dbReference type="Proteomes" id="UP000834106"/>
    </source>
</evidence>
<dbReference type="PROSITE" id="PS00107">
    <property type="entry name" value="PROTEIN_KINASE_ATP"/>
    <property type="match status" value="1"/>
</dbReference>
<dbReference type="Proteomes" id="UP000834106">
    <property type="component" value="Chromosome 23"/>
</dbReference>
<protein>
    <recommendedName>
        <fullName evidence="6">Protein kinase domain-containing protein</fullName>
    </recommendedName>
</protein>
<dbReference type="InterPro" id="IPR000719">
    <property type="entry name" value="Prot_kinase_dom"/>
</dbReference>
<evidence type="ECO:0000256" key="1">
    <source>
        <dbReference type="ARBA" id="ARBA00022679"/>
    </source>
</evidence>
<evidence type="ECO:0000256" key="2">
    <source>
        <dbReference type="ARBA" id="ARBA00022741"/>
    </source>
</evidence>
<keyword evidence="4 5" id="KW-0067">ATP-binding</keyword>
<dbReference type="InterPro" id="IPR052751">
    <property type="entry name" value="Plant_MAPKKK"/>
</dbReference>
<proteinExistence type="predicted"/>
<dbReference type="Pfam" id="PF00069">
    <property type="entry name" value="Pkinase"/>
    <property type="match status" value="1"/>
</dbReference>
<dbReference type="SUPFAM" id="SSF56112">
    <property type="entry name" value="Protein kinase-like (PK-like)"/>
    <property type="match status" value="1"/>
</dbReference>
<sequence>MEWTRGHVIGRGATATVSIATSSLGDVLAVKSVELLKSEFLKREEKILSALSSPFVVGYIGCDVTRYNNTIMFDLMMEYARYGSLVDAIHKCGGCLDEPMISHYTSHIVHGLEYLHSTGVVHCDIKGRNILIGEDGAKISDFGCAKRIKNPGESTRDDREAWIGGTPAFMAPEVARGEEQGFPADIWALGCTIIEMATGGSPWPNLTHPSSLLYRIALSEELPEFPAFLSDKAKDFLNKCLRRDPKERWTATQLVKHPFLEELSSVKKSTNDDTADSPTSILDHGIWSFIDESETPYNHSRTYSTLNSPNQILKQLSMNSGSMVNWNREDSWITIRDSEDNNIRRIQ</sequence>
<evidence type="ECO:0000256" key="4">
    <source>
        <dbReference type="ARBA" id="ARBA00022840"/>
    </source>
</evidence>
<name>A0AAD2EFI9_9LAMI</name>
<dbReference type="PANTHER" id="PTHR48011">
    <property type="entry name" value="CCR4-NOT TRANSCRIPTIONAL COMPLEX SUBUNIT CAF120-RELATED"/>
    <property type="match status" value="1"/>
</dbReference>
<dbReference type="PROSITE" id="PS00108">
    <property type="entry name" value="PROTEIN_KINASE_ST"/>
    <property type="match status" value="1"/>
</dbReference>
<dbReference type="InterPro" id="IPR008271">
    <property type="entry name" value="Ser/Thr_kinase_AS"/>
</dbReference>
<feature type="domain" description="Protein kinase" evidence="6">
    <location>
        <begin position="3"/>
        <end position="260"/>
    </location>
</feature>
<dbReference type="EMBL" id="OU503058">
    <property type="protein sequence ID" value="CAI9787588.1"/>
    <property type="molecule type" value="Genomic_DNA"/>
</dbReference>
<evidence type="ECO:0000256" key="3">
    <source>
        <dbReference type="ARBA" id="ARBA00022777"/>
    </source>
</evidence>
<dbReference type="CDD" id="cd06606">
    <property type="entry name" value="STKc_MAPKKK"/>
    <property type="match status" value="1"/>
</dbReference>
<dbReference type="GO" id="GO:0004672">
    <property type="term" value="F:protein kinase activity"/>
    <property type="evidence" value="ECO:0007669"/>
    <property type="project" value="InterPro"/>
</dbReference>
<keyword evidence="8" id="KW-1185">Reference proteome</keyword>
<dbReference type="GO" id="GO:0007165">
    <property type="term" value="P:signal transduction"/>
    <property type="evidence" value="ECO:0007669"/>
    <property type="project" value="TreeGrafter"/>
</dbReference>